<feature type="region of interest" description="Disordered" evidence="1">
    <location>
        <begin position="407"/>
        <end position="430"/>
    </location>
</feature>
<evidence type="ECO:0000313" key="3">
    <source>
        <dbReference type="Proteomes" id="UP001445076"/>
    </source>
</evidence>
<feature type="non-terminal residue" evidence="2">
    <location>
        <position position="1"/>
    </location>
</feature>
<name>A0AAW0XKK4_CHEQU</name>
<organism evidence="2 3">
    <name type="scientific">Cherax quadricarinatus</name>
    <name type="common">Australian red claw crayfish</name>
    <dbReference type="NCBI Taxonomy" id="27406"/>
    <lineage>
        <taxon>Eukaryota</taxon>
        <taxon>Metazoa</taxon>
        <taxon>Ecdysozoa</taxon>
        <taxon>Arthropoda</taxon>
        <taxon>Crustacea</taxon>
        <taxon>Multicrustacea</taxon>
        <taxon>Malacostraca</taxon>
        <taxon>Eumalacostraca</taxon>
        <taxon>Eucarida</taxon>
        <taxon>Decapoda</taxon>
        <taxon>Pleocyemata</taxon>
        <taxon>Astacidea</taxon>
        <taxon>Parastacoidea</taxon>
        <taxon>Parastacidae</taxon>
        <taxon>Cherax</taxon>
    </lineage>
</organism>
<dbReference type="GO" id="GO:0005634">
    <property type="term" value="C:nucleus"/>
    <property type="evidence" value="ECO:0007669"/>
    <property type="project" value="TreeGrafter"/>
</dbReference>
<accession>A0AAW0XKK4</accession>
<feature type="compositionally biased region" description="Basic and acidic residues" evidence="1">
    <location>
        <begin position="38"/>
        <end position="49"/>
    </location>
</feature>
<dbReference type="Pfam" id="PF10253">
    <property type="entry name" value="PRCC"/>
    <property type="match status" value="1"/>
</dbReference>
<evidence type="ECO:0000256" key="1">
    <source>
        <dbReference type="SAM" id="MobiDB-lite"/>
    </source>
</evidence>
<dbReference type="PANTHER" id="PTHR13621">
    <property type="entry name" value="PROLINE-RICH PROTEIN PRCC"/>
    <property type="match status" value="1"/>
</dbReference>
<dbReference type="Proteomes" id="UP001445076">
    <property type="component" value="Unassembled WGS sequence"/>
</dbReference>
<sequence length="467" mass="51729">HEHIRQVNNNSYTSHFVVTMALVAYSDDSDIGSDSEETEKPLDSSASKEFKDEIRVDDVNVRGLCVVESNSVNSQVPHNTDSTSHGVNSIVDDDDDINLETKSCGLLSSIPAAKPLPVAGHGLNLGEEDELTDVPTVDTWNITQQLKKHRNDINIVSPMPVKSATDSISKSKKKRKVQFFVPALSEFAEEDEETEQQEPECKKLKPSSSGTGLFSLLPEPKHITIKEAKRSLVPHVLTKKTVPVQKSSKPKFEPKNSIANSGNDSEEDEGNEGSSDFFSLSESASDIDLKTIPAGIVSASDVGSISKKLAVSQIVEEHKSLSQKVTVYSDDYSNNSQYSSTQSQETEVLYPSQQTEPSPEGHAGIDEETMLRLAGKRRGKVEAINFINVNADDALLTRDEWMTKALSEEKPTHSFSKKRDGLPSQKQKQKHQITYLAHQAKERELELKNNWAQNRMTKMQTQAKYGF</sequence>
<comment type="caution">
    <text evidence="2">The sequence shown here is derived from an EMBL/GenBank/DDBJ whole genome shotgun (WGS) entry which is preliminary data.</text>
</comment>
<feature type="compositionally biased region" description="Low complexity" evidence="1">
    <location>
        <begin position="331"/>
        <end position="347"/>
    </location>
</feature>
<proteinExistence type="predicted"/>
<feature type="compositionally biased region" description="Basic and acidic residues" evidence="1">
    <location>
        <begin position="407"/>
        <end position="421"/>
    </location>
</feature>
<dbReference type="InterPro" id="IPR018800">
    <property type="entry name" value="PRCC"/>
</dbReference>
<dbReference type="AlphaFoldDB" id="A0AAW0XKK4"/>
<feature type="compositionally biased region" description="Acidic residues" evidence="1">
    <location>
        <begin position="188"/>
        <end position="198"/>
    </location>
</feature>
<dbReference type="EMBL" id="JARKIK010000024">
    <property type="protein sequence ID" value="KAK8743510.1"/>
    <property type="molecule type" value="Genomic_DNA"/>
</dbReference>
<dbReference type="PANTHER" id="PTHR13621:SF2">
    <property type="entry name" value="PROLINE-RICH PROTEIN PRCC"/>
    <property type="match status" value="1"/>
</dbReference>
<evidence type="ECO:0008006" key="4">
    <source>
        <dbReference type="Google" id="ProtNLM"/>
    </source>
</evidence>
<feature type="region of interest" description="Disordered" evidence="1">
    <location>
        <begin position="29"/>
        <end position="49"/>
    </location>
</feature>
<protein>
    <recommendedName>
        <fullName evidence="4">Proline-rich protein PRCC</fullName>
    </recommendedName>
</protein>
<evidence type="ECO:0000313" key="2">
    <source>
        <dbReference type="EMBL" id="KAK8743510.1"/>
    </source>
</evidence>
<feature type="region of interest" description="Disordered" evidence="1">
    <location>
        <begin position="188"/>
        <end position="216"/>
    </location>
</feature>
<gene>
    <name evidence="2" type="ORF">OTU49_001116</name>
</gene>
<reference evidence="2 3" key="1">
    <citation type="journal article" date="2024" name="BMC Genomics">
        <title>Genome assembly of redclaw crayfish (Cherax quadricarinatus) provides insights into its immune adaptation and hypoxia tolerance.</title>
        <authorList>
            <person name="Liu Z."/>
            <person name="Zheng J."/>
            <person name="Li H."/>
            <person name="Fang K."/>
            <person name="Wang S."/>
            <person name="He J."/>
            <person name="Zhou D."/>
            <person name="Weng S."/>
            <person name="Chi M."/>
            <person name="Gu Z."/>
            <person name="He J."/>
            <person name="Li F."/>
            <person name="Wang M."/>
        </authorList>
    </citation>
    <scope>NUCLEOTIDE SEQUENCE [LARGE SCALE GENOMIC DNA]</scope>
    <source>
        <strain evidence="2">ZL_2023a</strain>
    </source>
</reference>
<feature type="region of interest" description="Disordered" evidence="1">
    <location>
        <begin position="243"/>
        <end position="279"/>
    </location>
</feature>
<feature type="region of interest" description="Disordered" evidence="1">
    <location>
        <begin position="331"/>
        <end position="366"/>
    </location>
</feature>
<keyword evidence="3" id="KW-1185">Reference proteome</keyword>